<keyword evidence="1" id="KW-1133">Transmembrane helix</keyword>
<evidence type="ECO:0000313" key="2">
    <source>
        <dbReference type="EMBL" id="MBB4766580.1"/>
    </source>
</evidence>
<keyword evidence="3" id="KW-1185">Reference proteome</keyword>
<feature type="transmembrane region" description="Helical" evidence="1">
    <location>
        <begin position="47"/>
        <end position="66"/>
    </location>
</feature>
<keyword evidence="1" id="KW-0812">Transmembrane</keyword>
<dbReference type="Proteomes" id="UP000578112">
    <property type="component" value="Unassembled WGS sequence"/>
</dbReference>
<reference evidence="2 3" key="1">
    <citation type="submission" date="2020-08" db="EMBL/GenBank/DDBJ databases">
        <title>Sequencing the genomes of 1000 actinobacteria strains.</title>
        <authorList>
            <person name="Klenk H.-P."/>
        </authorList>
    </citation>
    <scope>NUCLEOTIDE SEQUENCE [LARGE SCALE GENOMIC DNA]</scope>
    <source>
        <strain evidence="2 3">DSM 43149</strain>
    </source>
</reference>
<protein>
    <submittedName>
        <fullName evidence="2">Formate/nitrite transporter FocA (FNT family)</fullName>
    </submittedName>
</protein>
<comment type="caution">
    <text evidence="2">The sequence shown here is derived from an EMBL/GenBank/DDBJ whole genome shotgun (WGS) entry which is preliminary data.</text>
</comment>
<dbReference type="AlphaFoldDB" id="A0A7W7MUB1"/>
<organism evidence="2 3">
    <name type="scientific">Actinoplanes digitatis</name>
    <dbReference type="NCBI Taxonomy" id="1868"/>
    <lineage>
        <taxon>Bacteria</taxon>
        <taxon>Bacillati</taxon>
        <taxon>Actinomycetota</taxon>
        <taxon>Actinomycetes</taxon>
        <taxon>Micromonosporales</taxon>
        <taxon>Micromonosporaceae</taxon>
        <taxon>Actinoplanes</taxon>
    </lineage>
</organism>
<feature type="transmembrane region" description="Helical" evidence="1">
    <location>
        <begin position="72"/>
        <end position="90"/>
    </location>
</feature>
<evidence type="ECO:0000256" key="1">
    <source>
        <dbReference type="SAM" id="Phobius"/>
    </source>
</evidence>
<sequence length="100" mass="10525">MSLGTTMLVMGGVIGLVLAGFGVGMLVTGKAPATTLRNFTEVRAAALYHLLFGVALLLLVMGQTLLTGSARLMVSALAVGVVVIAVLRFRPRRERPDDDK</sequence>
<name>A0A7W7MUB1_9ACTN</name>
<evidence type="ECO:0000313" key="3">
    <source>
        <dbReference type="Proteomes" id="UP000578112"/>
    </source>
</evidence>
<keyword evidence="1" id="KW-0472">Membrane</keyword>
<gene>
    <name evidence="2" type="ORF">BJ971_007136</name>
</gene>
<dbReference type="EMBL" id="JACHNH010000001">
    <property type="protein sequence ID" value="MBB4766580.1"/>
    <property type="molecule type" value="Genomic_DNA"/>
</dbReference>
<accession>A0A7W7MUB1</accession>
<dbReference type="RefSeq" id="WP_184997694.1">
    <property type="nucleotide sequence ID" value="NZ_BOMK01000056.1"/>
</dbReference>
<feature type="transmembrane region" description="Helical" evidence="1">
    <location>
        <begin position="6"/>
        <end position="27"/>
    </location>
</feature>
<proteinExistence type="predicted"/>